<dbReference type="PANTHER" id="PTHR34075:SF5">
    <property type="entry name" value="BLR3430 PROTEIN"/>
    <property type="match status" value="1"/>
</dbReference>
<dbReference type="InterPro" id="IPR022002">
    <property type="entry name" value="ChsH2_Znr"/>
</dbReference>
<dbReference type="InterPro" id="IPR002878">
    <property type="entry name" value="ChsH2_C"/>
</dbReference>
<gene>
    <name evidence="3" type="ORF">ACFO5R_00190</name>
</gene>
<dbReference type="SUPFAM" id="SSF50249">
    <property type="entry name" value="Nucleic acid-binding proteins"/>
    <property type="match status" value="1"/>
</dbReference>
<protein>
    <submittedName>
        <fullName evidence="3">Zn-ribbon domain-containing OB-fold protein</fullName>
    </submittedName>
</protein>
<comment type="caution">
    <text evidence="3">The sequence shown here is derived from an EMBL/GenBank/DDBJ whole genome shotgun (WGS) entry which is preliminary data.</text>
</comment>
<evidence type="ECO:0000313" key="3">
    <source>
        <dbReference type="EMBL" id="MFC4540359.1"/>
    </source>
</evidence>
<evidence type="ECO:0000313" key="4">
    <source>
        <dbReference type="Proteomes" id="UP001595898"/>
    </source>
</evidence>
<evidence type="ECO:0000259" key="2">
    <source>
        <dbReference type="Pfam" id="PF12172"/>
    </source>
</evidence>
<feature type="domain" description="ChsH2 rubredoxin-like zinc ribbon" evidence="2">
    <location>
        <begin position="30"/>
        <end position="65"/>
    </location>
</feature>
<dbReference type="Pfam" id="PF01796">
    <property type="entry name" value="OB_ChsH2_C"/>
    <property type="match status" value="1"/>
</dbReference>
<name>A0ABD5PJX5_9EURY</name>
<dbReference type="InterPro" id="IPR012340">
    <property type="entry name" value="NA-bd_OB-fold"/>
</dbReference>
<dbReference type="PANTHER" id="PTHR34075">
    <property type="entry name" value="BLR3430 PROTEIN"/>
    <property type="match status" value="1"/>
</dbReference>
<accession>A0ABD5PJX5</accession>
<keyword evidence="4" id="KW-1185">Reference proteome</keyword>
<dbReference type="InterPro" id="IPR052513">
    <property type="entry name" value="Thioester_dehydratase-like"/>
</dbReference>
<organism evidence="3 4">
    <name type="scientific">Halosolutus amylolyticus</name>
    <dbReference type="NCBI Taxonomy" id="2932267"/>
    <lineage>
        <taxon>Archaea</taxon>
        <taxon>Methanobacteriati</taxon>
        <taxon>Methanobacteriota</taxon>
        <taxon>Stenosarchaea group</taxon>
        <taxon>Halobacteria</taxon>
        <taxon>Halobacteriales</taxon>
        <taxon>Natrialbaceae</taxon>
        <taxon>Halosolutus</taxon>
    </lineage>
</organism>
<proteinExistence type="predicted"/>
<dbReference type="Pfam" id="PF12172">
    <property type="entry name" value="zf-ChsH2"/>
    <property type="match status" value="1"/>
</dbReference>
<evidence type="ECO:0000259" key="1">
    <source>
        <dbReference type="Pfam" id="PF01796"/>
    </source>
</evidence>
<dbReference type="Gene3D" id="6.10.30.10">
    <property type="match status" value="1"/>
</dbReference>
<dbReference type="AlphaFoldDB" id="A0ABD5PJX5"/>
<dbReference type="RefSeq" id="WP_250142405.1">
    <property type="nucleotide sequence ID" value="NZ_JALIQP010000007.1"/>
</dbReference>
<sequence length="145" mass="16232">MTDGPIPVVDKCEEWDGPVPEPTGLTAEFWSETANGRFLVQQCPNCDHQQFYPRIVCTNCGREEPDWTDTSGDGEIYSFTICYTAREEAFQKLTPYVVAIVELEDGPQLTALVPADPDEITIGTPVEMRLWQVDDDAALPVFYPV</sequence>
<feature type="domain" description="ChsH2 C-terminal OB-fold" evidence="1">
    <location>
        <begin position="67"/>
        <end position="129"/>
    </location>
</feature>
<dbReference type="Proteomes" id="UP001595898">
    <property type="component" value="Unassembled WGS sequence"/>
</dbReference>
<reference evidence="3 4" key="1">
    <citation type="journal article" date="2019" name="Int. J. Syst. Evol. Microbiol.">
        <title>The Global Catalogue of Microorganisms (GCM) 10K type strain sequencing project: providing services to taxonomists for standard genome sequencing and annotation.</title>
        <authorList>
            <consortium name="The Broad Institute Genomics Platform"/>
            <consortium name="The Broad Institute Genome Sequencing Center for Infectious Disease"/>
            <person name="Wu L."/>
            <person name="Ma J."/>
        </authorList>
    </citation>
    <scope>NUCLEOTIDE SEQUENCE [LARGE SCALE GENOMIC DNA]</scope>
    <source>
        <strain evidence="3 4">WLHS5</strain>
    </source>
</reference>
<dbReference type="EMBL" id="JBHSFA010000001">
    <property type="protein sequence ID" value="MFC4540359.1"/>
    <property type="molecule type" value="Genomic_DNA"/>
</dbReference>